<dbReference type="InterPro" id="IPR045919">
    <property type="entry name" value="DUF6338"/>
</dbReference>
<comment type="caution">
    <text evidence="3">The sequence shown here is derived from an EMBL/GenBank/DDBJ whole genome shotgun (WGS) entry which is preliminary data.</text>
</comment>
<accession>A0ABP6N394</accession>
<feature type="transmembrane region" description="Helical" evidence="2">
    <location>
        <begin position="88"/>
        <end position="112"/>
    </location>
</feature>
<feature type="compositionally biased region" description="Basic and acidic residues" evidence="1">
    <location>
        <begin position="223"/>
        <end position="236"/>
    </location>
</feature>
<keyword evidence="2" id="KW-0812">Transmembrane</keyword>
<feature type="region of interest" description="Disordered" evidence="1">
    <location>
        <begin position="208"/>
        <end position="243"/>
    </location>
</feature>
<evidence type="ECO:0000256" key="1">
    <source>
        <dbReference type="SAM" id="MobiDB-lite"/>
    </source>
</evidence>
<protein>
    <submittedName>
        <fullName evidence="3">DUF6338 family protein</fullName>
    </submittedName>
</protein>
<organism evidence="3 4">
    <name type="scientific">Streptomyces rectiviolaceus</name>
    <dbReference type="NCBI Taxonomy" id="332591"/>
    <lineage>
        <taxon>Bacteria</taxon>
        <taxon>Bacillati</taxon>
        <taxon>Actinomycetota</taxon>
        <taxon>Actinomycetes</taxon>
        <taxon>Kitasatosporales</taxon>
        <taxon>Streptomycetaceae</taxon>
        <taxon>Streptomyces</taxon>
    </lineage>
</organism>
<feature type="transmembrane region" description="Helical" evidence="2">
    <location>
        <begin position="6"/>
        <end position="27"/>
    </location>
</feature>
<dbReference type="Proteomes" id="UP001501637">
    <property type="component" value="Unassembled WGS sequence"/>
</dbReference>
<evidence type="ECO:0000256" key="2">
    <source>
        <dbReference type="SAM" id="Phobius"/>
    </source>
</evidence>
<feature type="transmembrane region" description="Helical" evidence="2">
    <location>
        <begin position="48"/>
        <end position="68"/>
    </location>
</feature>
<keyword evidence="2" id="KW-0472">Membrane</keyword>
<dbReference type="RefSeq" id="WP_344526959.1">
    <property type="nucleotide sequence ID" value="NZ_BAAAUG010000141.1"/>
</dbReference>
<proteinExistence type="predicted"/>
<keyword evidence="2" id="KW-1133">Transmembrane helix</keyword>
<dbReference type="EMBL" id="BAAAUG010000141">
    <property type="protein sequence ID" value="GAA3134909.1"/>
    <property type="molecule type" value="Genomic_DNA"/>
</dbReference>
<sequence>MTQAPSTTFQLAVLILFVLPGAVYQFLRERWRGPIPQERTLSERILRALVASVVLDTAYLVAVGPEVLRLVRVGQGGLLHGDVPDERLRLVGLVGLALFVAVPAAAAAALSLRQRRQLRARYQGTPSAWDHIFRDRRPCFVRLRLRDGTWVGGWYGNKSYATSYPQPRELHLESAWRMRDDGSFTERVEGTAGLHVRGADVDIVEMVDPPASAPEVVPAPRDGAADVRTGERDTPEGRQTVGS</sequence>
<evidence type="ECO:0000313" key="4">
    <source>
        <dbReference type="Proteomes" id="UP001501637"/>
    </source>
</evidence>
<feature type="compositionally biased region" description="Low complexity" evidence="1">
    <location>
        <begin position="208"/>
        <end position="220"/>
    </location>
</feature>
<gene>
    <name evidence="3" type="ORF">GCM10010449_64430</name>
</gene>
<reference evidence="4" key="1">
    <citation type="journal article" date="2019" name="Int. J. Syst. Evol. Microbiol.">
        <title>The Global Catalogue of Microorganisms (GCM) 10K type strain sequencing project: providing services to taxonomists for standard genome sequencing and annotation.</title>
        <authorList>
            <consortium name="The Broad Institute Genomics Platform"/>
            <consortium name="The Broad Institute Genome Sequencing Center for Infectious Disease"/>
            <person name="Wu L."/>
            <person name="Ma J."/>
        </authorList>
    </citation>
    <scope>NUCLEOTIDE SEQUENCE [LARGE SCALE GENOMIC DNA]</scope>
    <source>
        <strain evidence="4">JCM 9092</strain>
    </source>
</reference>
<keyword evidence="4" id="KW-1185">Reference proteome</keyword>
<evidence type="ECO:0000313" key="3">
    <source>
        <dbReference type="EMBL" id="GAA3134909.1"/>
    </source>
</evidence>
<dbReference type="Pfam" id="PF19865">
    <property type="entry name" value="DUF6338"/>
    <property type="match status" value="1"/>
</dbReference>
<name>A0ABP6N394_9ACTN</name>